<evidence type="ECO:0000313" key="1">
    <source>
        <dbReference type="EMBL" id="KAG6938443.1"/>
    </source>
</evidence>
<protein>
    <submittedName>
        <fullName evidence="1">Uncharacterized protein</fullName>
    </submittedName>
</protein>
<dbReference type="EMBL" id="JAHGAV010000018">
    <property type="protein sequence ID" value="KAG6938443.1"/>
    <property type="molecule type" value="Genomic_DNA"/>
</dbReference>
<dbReference type="Proteomes" id="UP000765507">
    <property type="component" value="Unassembled WGS sequence"/>
</dbReference>
<comment type="caution">
    <text evidence="1">The sequence shown here is derived from an EMBL/GenBank/DDBJ whole genome shotgun (WGS) entry which is preliminary data.</text>
</comment>
<reference evidence="1 2" key="1">
    <citation type="journal article" date="2020" name="G3 (Bethesda)">
        <title>Draft Genome of the Common Snapping Turtle, Chelydra serpentina, a Model for Phenotypic Plasticity in Reptiles.</title>
        <authorList>
            <person name="Das D."/>
            <person name="Singh S.K."/>
            <person name="Bierstedt J."/>
            <person name="Erickson A."/>
            <person name="Galli G.L.J."/>
            <person name="Crossley D.A. 2nd"/>
            <person name="Rhen T."/>
        </authorList>
    </citation>
    <scope>NUCLEOTIDE SEQUENCE [LARGE SCALE GENOMIC DNA]</scope>
    <source>
        <strain evidence="1">KW</strain>
    </source>
</reference>
<name>A0A8T1TCD7_CHESE</name>
<organism evidence="1 2">
    <name type="scientific">Chelydra serpentina</name>
    <name type="common">Snapping turtle</name>
    <name type="synonym">Testudo serpentina</name>
    <dbReference type="NCBI Taxonomy" id="8475"/>
    <lineage>
        <taxon>Eukaryota</taxon>
        <taxon>Metazoa</taxon>
        <taxon>Chordata</taxon>
        <taxon>Craniata</taxon>
        <taxon>Vertebrata</taxon>
        <taxon>Euteleostomi</taxon>
        <taxon>Archelosauria</taxon>
        <taxon>Testudinata</taxon>
        <taxon>Testudines</taxon>
        <taxon>Cryptodira</taxon>
        <taxon>Durocryptodira</taxon>
        <taxon>Americhelydia</taxon>
        <taxon>Chelydroidea</taxon>
        <taxon>Chelydridae</taxon>
        <taxon>Chelydra</taxon>
    </lineage>
</organism>
<proteinExistence type="predicted"/>
<accession>A0A8T1TCD7</accession>
<evidence type="ECO:0000313" key="2">
    <source>
        <dbReference type="Proteomes" id="UP000765507"/>
    </source>
</evidence>
<gene>
    <name evidence="1" type="ORF">G0U57_006532</name>
</gene>
<dbReference type="AlphaFoldDB" id="A0A8T1TCD7"/>
<keyword evidence="2" id="KW-1185">Reference proteome</keyword>
<sequence>MVPCPPAGRGGKYCGGWGRRSGLVFVSAITATLPACLPHCSSICGSGSPAPAAQAGSLCPCLRHIHHAGYFHLNVFCHHWPGDPLLHHLPALGALNSSAGEGCCPAASHPASQSGGQQQPPLCQSRQETELTLCKQPCFPSSWREENPKKSSHCTVQMSRLVNAHDRMSEL</sequence>